<evidence type="ECO:0000313" key="3">
    <source>
        <dbReference type="Proteomes" id="UP000617340"/>
    </source>
</evidence>
<protein>
    <submittedName>
        <fullName evidence="2">Uncharacterized protein</fullName>
    </submittedName>
</protein>
<dbReference type="AlphaFoldDB" id="A0A834NVP2"/>
<reference evidence="2" key="1">
    <citation type="journal article" date="2020" name="G3 (Bethesda)">
        <title>High-Quality Assemblies for Three Invasive Social Wasps from the &lt;i&gt;Vespula&lt;/i&gt; Genus.</title>
        <authorList>
            <person name="Harrop T.W.R."/>
            <person name="Guhlin J."/>
            <person name="McLaughlin G.M."/>
            <person name="Permina E."/>
            <person name="Stockwell P."/>
            <person name="Gilligan J."/>
            <person name="Le Lec M.F."/>
            <person name="Gruber M.A.M."/>
            <person name="Quinn O."/>
            <person name="Lovegrove M."/>
            <person name="Duncan E.J."/>
            <person name="Remnant E.J."/>
            <person name="Van Eeckhoven J."/>
            <person name="Graham B."/>
            <person name="Knapp R.A."/>
            <person name="Langford K.W."/>
            <person name="Kronenberg Z."/>
            <person name="Press M.O."/>
            <person name="Eacker S.M."/>
            <person name="Wilson-Rankin E.E."/>
            <person name="Purcell J."/>
            <person name="Lester P.J."/>
            <person name="Dearden P.K."/>
        </authorList>
    </citation>
    <scope>NUCLEOTIDE SEQUENCE</scope>
    <source>
        <strain evidence="2">Linc-1</strain>
    </source>
</reference>
<organism evidence="2 3">
    <name type="scientific">Vespula germanica</name>
    <name type="common">German yellow jacket</name>
    <name type="synonym">Paravespula germanica</name>
    <dbReference type="NCBI Taxonomy" id="30212"/>
    <lineage>
        <taxon>Eukaryota</taxon>
        <taxon>Metazoa</taxon>
        <taxon>Ecdysozoa</taxon>
        <taxon>Arthropoda</taxon>
        <taxon>Hexapoda</taxon>
        <taxon>Insecta</taxon>
        <taxon>Pterygota</taxon>
        <taxon>Neoptera</taxon>
        <taxon>Endopterygota</taxon>
        <taxon>Hymenoptera</taxon>
        <taxon>Apocrita</taxon>
        <taxon>Aculeata</taxon>
        <taxon>Vespoidea</taxon>
        <taxon>Vespidae</taxon>
        <taxon>Vespinae</taxon>
        <taxon>Vespula</taxon>
    </lineage>
</organism>
<feature type="region of interest" description="Disordered" evidence="1">
    <location>
        <begin position="1"/>
        <end position="46"/>
    </location>
</feature>
<comment type="caution">
    <text evidence="2">The sequence shown here is derived from an EMBL/GenBank/DDBJ whole genome shotgun (WGS) entry which is preliminary data.</text>
</comment>
<dbReference type="Proteomes" id="UP000617340">
    <property type="component" value="Unassembled WGS sequence"/>
</dbReference>
<evidence type="ECO:0000313" key="2">
    <source>
        <dbReference type="EMBL" id="KAF7418776.1"/>
    </source>
</evidence>
<evidence type="ECO:0000256" key="1">
    <source>
        <dbReference type="SAM" id="MobiDB-lite"/>
    </source>
</evidence>
<feature type="compositionally biased region" description="Basic and acidic residues" evidence="1">
    <location>
        <begin position="1"/>
        <end position="28"/>
    </location>
</feature>
<feature type="compositionally biased region" description="Basic residues" evidence="1">
    <location>
        <begin position="36"/>
        <end position="46"/>
    </location>
</feature>
<keyword evidence="3" id="KW-1185">Reference proteome</keyword>
<proteinExistence type="predicted"/>
<sequence>MERKEKEETDVDRSYSHERRGPVYETELHGTAPHRIAPHRTAPHRTAPRYIAPHSIAPHFVAQRVSFAETRVGRVEKGYG</sequence>
<dbReference type="EMBL" id="JACSDZ010000001">
    <property type="protein sequence ID" value="KAF7418776.1"/>
    <property type="molecule type" value="Genomic_DNA"/>
</dbReference>
<gene>
    <name evidence="2" type="ORF">HZH68_001429</name>
</gene>
<accession>A0A834NVP2</accession>
<name>A0A834NVP2_VESGE</name>